<dbReference type="EMBL" id="MCOG01000112">
    <property type="protein sequence ID" value="ORY44985.1"/>
    <property type="molecule type" value="Genomic_DNA"/>
</dbReference>
<sequence length="317" mass="33764">MSNRVCKILGISKPVIQAPMAWITSAKLVAAVSNAGGLGVIGPNGGYEKPVTSIKDTVDEMRKTIHNTRKLTSKPFGMNILTSMYDPHKYSKNIIKLCKEENVKVLALIGIADPKEIRELKEDGFTVIAREINPTVRGAINAEKAGADIVVATGCDEGGVMPILVNGMASITALISDAVKIPVLSAGGIVNEKLAGAAKAAGAEGLYVGSRFMLSKECRLAQTIKDQILQTHPDDYIVNVILNGSSRMRTPPNDIAKHGLELNKKGNLNPSLGDSFKSMIQGDKTQGSASINNTISLVKSIDSCEDIVKELAKPFIN</sequence>
<evidence type="ECO:0000256" key="3">
    <source>
        <dbReference type="ARBA" id="ARBA00023002"/>
    </source>
</evidence>
<keyword evidence="3" id="KW-0560">Oxidoreductase</keyword>
<evidence type="ECO:0000256" key="1">
    <source>
        <dbReference type="ARBA" id="ARBA00022630"/>
    </source>
</evidence>
<comment type="caution">
    <text evidence="4">The sequence shown here is derived from an EMBL/GenBank/DDBJ whole genome shotgun (WGS) entry which is preliminary data.</text>
</comment>
<dbReference type="InterPro" id="IPR013785">
    <property type="entry name" value="Aldolase_TIM"/>
</dbReference>
<evidence type="ECO:0000313" key="5">
    <source>
        <dbReference type="Proteomes" id="UP000193920"/>
    </source>
</evidence>
<dbReference type="Pfam" id="PF03060">
    <property type="entry name" value="NMO"/>
    <property type="match status" value="1"/>
</dbReference>
<keyword evidence="1" id="KW-0285">Flavoprotein</keyword>
<keyword evidence="5" id="KW-1185">Reference proteome</keyword>
<keyword evidence="2" id="KW-0288">FMN</keyword>
<gene>
    <name evidence="4" type="ORF">LY90DRAFT_384928</name>
</gene>
<protein>
    <submittedName>
        <fullName evidence="4">2-nitropropane dioxygenase-like enzyme</fullName>
    </submittedName>
</protein>
<dbReference type="GO" id="GO:0051213">
    <property type="term" value="F:dioxygenase activity"/>
    <property type="evidence" value="ECO:0007669"/>
    <property type="project" value="UniProtKB-KW"/>
</dbReference>
<organism evidence="4 5">
    <name type="scientific">Neocallimastix californiae</name>
    <dbReference type="NCBI Taxonomy" id="1754190"/>
    <lineage>
        <taxon>Eukaryota</taxon>
        <taxon>Fungi</taxon>
        <taxon>Fungi incertae sedis</taxon>
        <taxon>Chytridiomycota</taxon>
        <taxon>Chytridiomycota incertae sedis</taxon>
        <taxon>Neocallimastigomycetes</taxon>
        <taxon>Neocallimastigales</taxon>
        <taxon>Neocallimastigaceae</taxon>
        <taxon>Neocallimastix</taxon>
    </lineage>
</organism>
<dbReference type="STRING" id="1754190.A0A1Y2CFB2"/>
<proteinExistence type="predicted"/>
<reference evidence="4 5" key="1">
    <citation type="submission" date="2016-08" db="EMBL/GenBank/DDBJ databases">
        <title>A Parts List for Fungal Cellulosomes Revealed by Comparative Genomics.</title>
        <authorList>
            <consortium name="DOE Joint Genome Institute"/>
            <person name="Haitjema C.H."/>
            <person name="Gilmore S.P."/>
            <person name="Henske J.K."/>
            <person name="Solomon K.V."/>
            <person name="De Groot R."/>
            <person name="Kuo A."/>
            <person name="Mondo S.J."/>
            <person name="Salamov A.A."/>
            <person name="Labutti K."/>
            <person name="Zhao Z."/>
            <person name="Chiniquy J."/>
            <person name="Barry K."/>
            <person name="Brewer H.M."/>
            <person name="Purvine S.O."/>
            <person name="Wright A.T."/>
            <person name="Boxma B."/>
            <person name="Van Alen T."/>
            <person name="Hackstein J.H."/>
            <person name="Baker S.E."/>
            <person name="Grigoriev I.V."/>
            <person name="O'Malley M.A."/>
        </authorList>
    </citation>
    <scope>NUCLEOTIDE SEQUENCE [LARGE SCALE GENOMIC DNA]</scope>
    <source>
        <strain evidence="4 5">G1</strain>
    </source>
</reference>
<dbReference type="Proteomes" id="UP000193920">
    <property type="component" value="Unassembled WGS sequence"/>
</dbReference>
<keyword evidence="4" id="KW-0223">Dioxygenase</keyword>
<dbReference type="Gene3D" id="3.20.20.70">
    <property type="entry name" value="Aldolase class I"/>
    <property type="match status" value="1"/>
</dbReference>
<dbReference type="SUPFAM" id="SSF51412">
    <property type="entry name" value="Inosine monophosphate dehydrogenase (IMPDH)"/>
    <property type="match status" value="1"/>
</dbReference>
<name>A0A1Y2CFB2_9FUNG</name>
<dbReference type="AlphaFoldDB" id="A0A1Y2CFB2"/>
<evidence type="ECO:0000313" key="4">
    <source>
        <dbReference type="EMBL" id="ORY44985.1"/>
    </source>
</evidence>
<dbReference type="CDD" id="cd04730">
    <property type="entry name" value="NPD_like"/>
    <property type="match status" value="1"/>
</dbReference>
<dbReference type="GO" id="GO:0018580">
    <property type="term" value="F:nitronate monooxygenase activity"/>
    <property type="evidence" value="ECO:0007669"/>
    <property type="project" value="InterPro"/>
</dbReference>
<evidence type="ECO:0000256" key="2">
    <source>
        <dbReference type="ARBA" id="ARBA00022643"/>
    </source>
</evidence>
<dbReference type="InterPro" id="IPR004136">
    <property type="entry name" value="NMO"/>
</dbReference>
<dbReference type="PANTHER" id="PTHR32332">
    <property type="entry name" value="2-NITROPROPANE DIOXYGENASE"/>
    <property type="match status" value="1"/>
</dbReference>
<accession>A0A1Y2CFB2</accession>
<dbReference type="OrthoDB" id="412383at2759"/>
<dbReference type="PANTHER" id="PTHR32332:SF20">
    <property type="entry name" value="2-NITROPROPANE DIOXYGENASE-LIKE PROTEIN"/>
    <property type="match status" value="1"/>
</dbReference>